<comment type="similarity">
    <text evidence="1">Belongs to the TfdA dioxygenase family.</text>
</comment>
<dbReference type="GO" id="GO:0000908">
    <property type="term" value="F:taurine dioxygenase activity"/>
    <property type="evidence" value="ECO:0007669"/>
    <property type="project" value="UniProtKB-EC"/>
</dbReference>
<evidence type="ECO:0000256" key="5">
    <source>
        <dbReference type="ARBA" id="ARBA00023004"/>
    </source>
</evidence>
<organism evidence="7 8">
    <name type="scientific">Novosphingobium chloroacetimidivorans</name>
    <dbReference type="NCBI Taxonomy" id="1428314"/>
    <lineage>
        <taxon>Bacteria</taxon>
        <taxon>Pseudomonadati</taxon>
        <taxon>Pseudomonadota</taxon>
        <taxon>Alphaproteobacteria</taxon>
        <taxon>Sphingomonadales</taxon>
        <taxon>Sphingomonadaceae</taxon>
        <taxon>Novosphingobium</taxon>
    </lineage>
</organism>
<evidence type="ECO:0000259" key="6">
    <source>
        <dbReference type="Pfam" id="PF02668"/>
    </source>
</evidence>
<dbReference type="Proteomes" id="UP000555448">
    <property type="component" value="Unassembled WGS sequence"/>
</dbReference>
<evidence type="ECO:0000256" key="4">
    <source>
        <dbReference type="ARBA" id="ARBA00023002"/>
    </source>
</evidence>
<dbReference type="RefSeq" id="WP_184244082.1">
    <property type="nucleotide sequence ID" value="NZ_JACHLR010000006.1"/>
</dbReference>
<dbReference type="InterPro" id="IPR042098">
    <property type="entry name" value="TauD-like_sf"/>
</dbReference>
<protein>
    <submittedName>
        <fullName evidence="7">Taurine dioxygenase</fullName>
        <ecNumber evidence="7">1.14.11.17</ecNumber>
    </submittedName>
</protein>
<keyword evidence="2" id="KW-0479">Metal-binding</keyword>
<gene>
    <name evidence="7" type="ORF">HNO88_001738</name>
</gene>
<dbReference type="EC" id="1.14.11.17" evidence="7"/>
<keyword evidence="4 7" id="KW-0560">Oxidoreductase</keyword>
<sequence>MSDLDIRPLIEGRNFGARLRGITFDQTQDPEIRTQVNALFDRHGMIVFEDVEPSGRMHVALSDIFGPMKDHPSKAVPRVDQDAMPGVIDMTAKPNPEGRISVGGKELVSWLPWHFDHAYNNELNRAGVLRALDIPPEGGLTGFVDGIELYQALSPELRSAIEGRNVLYRMNVYMEDFHFGAPDDYKCLAENPYSKPVMDEAIGVPRAVHPAVWTRETGEKVLHVSPWMAEGIEGDETPEGHALLDAVSKEIFALSKSLGYWHQWKPTDMLIWDNWRALHAVSGHDPQYGRRMQRTTIKGDYGLGYFEGGASSDNKVLERTY</sequence>
<reference evidence="7 8" key="1">
    <citation type="submission" date="2020-08" db="EMBL/GenBank/DDBJ databases">
        <title>Functional genomics of gut bacteria from endangered species of beetles.</title>
        <authorList>
            <person name="Carlos-Shanley C."/>
        </authorList>
    </citation>
    <scope>NUCLEOTIDE SEQUENCE [LARGE SCALE GENOMIC DNA]</scope>
    <source>
        <strain evidence="7 8">S00245</strain>
    </source>
</reference>
<dbReference type="PANTHER" id="PTHR43779:SF3">
    <property type="entry name" value="(3R)-3-[(CARBOXYMETHYL)AMINO]FATTY ACID OXYGENASE_DECARBOXYLASE"/>
    <property type="match status" value="1"/>
</dbReference>
<dbReference type="InterPro" id="IPR051178">
    <property type="entry name" value="TfdA_dioxygenase"/>
</dbReference>
<proteinExistence type="inferred from homology"/>
<evidence type="ECO:0000256" key="1">
    <source>
        <dbReference type="ARBA" id="ARBA00005896"/>
    </source>
</evidence>
<dbReference type="AlphaFoldDB" id="A0A7W7K8X8"/>
<dbReference type="InterPro" id="IPR003819">
    <property type="entry name" value="TauD/TfdA-like"/>
</dbReference>
<accession>A0A7W7K8X8</accession>
<evidence type="ECO:0000313" key="7">
    <source>
        <dbReference type="EMBL" id="MBB4858415.1"/>
    </source>
</evidence>
<evidence type="ECO:0000256" key="2">
    <source>
        <dbReference type="ARBA" id="ARBA00022723"/>
    </source>
</evidence>
<evidence type="ECO:0000313" key="8">
    <source>
        <dbReference type="Proteomes" id="UP000555448"/>
    </source>
</evidence>
<feature type="domain" description="TauD/TfdA-like" evidence="6">
    <location>
        <begin position="8"/>
        <end position="296"/>
    </location>
</feature>
<dbReference type="Pfam" id="PF02668">
    <property type="entry name" value="TauD"/>
    <property type="match status" value="1"/>
</dbReference>
<keyword evidence="3 7" id="KW-0223">Dioxygenase</keyword>
<dbReference type="Gene3D" id="3.60.130.10">
    <property type="entry name" value="Clavaminate synthase-like"/>
    <property type="match status" value="1"/>
</dbReference>
<dbReference type="PANTHER" id="PTHR43779">
    <property type="entry name" value="DIOXYGENASE RV0097-RELATED"/>
    <property type="match status" value="1"/>
</dbReference>
<dbReference type="EMBL" id="JACHLR010000006">
    <property type="protein sequence ID" value="MBB4858415.1"/>
    <property type="molecule type" value="Genomic_DNA"/>
</dbReference>
<comment type="caution">
    <text evidence="7">The sequence shown here is derived from an EMBL/GenBank/DDBJ whole genome shotgun (WGS) entry which is preliminary data.</text>
</comment>
<dbReference type="SUPFAM" id="SSF51197">
    <property type="entry name" value="Clavaminate synthase-like"/>
    <property type="match status" value="1"/>
</dbReference>
<keyword evidence="8" id="KW-1185">Reference proteome</keyword>
<dbReference type="GO" id="GO:0046872">
    <property type="term" value="F:metal ion binding"/>
    <property type="evidence" value="ECO:0007669"/>
    <property type="project" value="UniProtKB-KW"/>
</dbReference>
<evidence type="ECO:0000256" key="3">
    <source>
        <dbReference type="ARBA" id="ARBA00022964"/>
    </source>
</evidence>
<name>A0A7W7K8X8_9SPHN</name>
<keyword evidence="5" id="KW-0408">Iron</keyword>